<protein>
    <submittedName>
        <fullName evidence="1">Uncharacterized protein</fullName>
    </submittedName>
</protein>
<reference evidence="1 2" key="1">
    <citation type="submission" date="2019-03" db="EMBL/GenBank/DDBJ databases">
        <title>Draft genome sequences of novel Actinobacteria.</title>
        <authorList>
            <person name="Sahin N."/>
            <person name="Ay H."/>
            <person name="Saygin H."/>
        </authorList>
    </citation>
    <scope>NUCLEOTIDE SEQUENCE [LARGE SCALE GENOMIC DNA]</scope>
    <source>
        <strain evidence="1 2">JCM 13523</strain>
    </source>
</reference>
<organism evidence="1 2">
    <name type="scientific">Kribbella antibiotica</name>
    <dbReference type="NCBI Taxonomy" id="190195"/>
    <lineage>
        <taxon>Bacteria</taxon>
        <taxon>Bacillati</taxon>
        <taxon>Actinomycetota</taxon>
        <taxon>Actinomycetes</taxon>
        <taxon>Propionibacteriales</taxon>
        <taxon>Kribbellaceae</taxon>
        <taxon>Kribbella</taxon>
    </lineage>
</organism>
<evidence type="ECO:0000313" key="1">
    <source>
        <dbReference type="EMBL" id="TDD61775.1"/>
    </source>
</evidence>
<proteinExistence type="predicted"/>
<sequence>MTTGGTGDLDMSVDDAPTMLNMIEVPIKAWDKEWKTLKRGISADEGKVQGFDDISKQFRENYNAVEPGLTERADGLVQKISPAVATGRKGVAIYKATLENMTDRLNNIT</sequence>
<gene>
    <name evidence="1" type="ORF">E1263_06170</name>
</gene>
<accession>A0A4R4ZSJ5</accession>
<dbReference type="RefSeq" id="WP_132166187.1">
    <property type="nucleotide sequence ID" value="NZ_SMKX01000011.1"/>
</dbReference>
<evidence type="ECO:0000313" key="2">
    <source>
        <dbReference type="Proteomes" id="UP000295124"/>
    </source>
</evidence>
<dbReference type="AlphaFoldDB" id="A0A4R4ZSJ5"/>
<comment type="caution">
    <text evidence="1">The sequence shown here is derived from an EMBL/GenBank/DDBJ whole genome shotgun (WGS) entry which is preliminary data.</text>
</comment>
<name>A0A4R4ZSJ5_9ACTN</name>
<dbReference type="EMBL" id="SMKX01000011">
    <property type="protein sequence ID" value="TDD61775.1"/>
    <property type="molecule type" value="Genomic_DNA"/>
</dbReference>
<keyword evidence="2" id="KW-1185">Reference proteome</keyword>
<dbReference type="OrthoDB" id="9891022at2"/>
<dbReference type="Proteomes" id="UP000295124">
    <property type="component" value="Unassembled WGS sequence"/>
</dbReference>